<comment type="caution">
    <text evidence="5">The sequence shown here is derived from an EMBL/GenBank/DDBJ whole genome shotgun (WGS) entry which is preliminary data.</text>
</comment>
<keyword evidence="2" id="KW-0238">DNA-binding</keyword>
<evidence type="ECO:0000313" key="6">
    <source>
        <dbReference type="Proteomes" id="UP001596266"/>
    </source>
</evidence>
<dbReference type="Gene3D" id="1.10.10.10">
    <property type="entry name" value="Winged helix-like DNA-binding domain superfamily/Winged helix DNA-binding domain"/>
    <property type="match status" value="1"/>
</dbReference>
<accession>A0ABW1X1Y1</accession>
<dbReference type="InterPro" id="IPR036388">
    <property type="entry name" value="WH-like_DNA-bd_sf"/>
</dbReference>
<reference evidence="6" key="1">
    <citation type="journal article" date="2019" name="Int. J. Syst. Evol. Microbiol.">
        <title>The Global Catalogue of Microorganisms (GCM) 10K type strain sequencing project: providing services to taxonomists for standard genome sequencing and annotation.</title>
        <authorList>
            <consortium name="The Broad Institute Genomics Platform"/>
            <consortium name="The Broad Institute Genome Sequencing Center for Infectious Disease"/>
            <person name="Wu L."/>
            <person name="Ma J."/>
        </authorList>
    </citation>
    <scope>NUCLEOTIDE SEQUENCE [LARGE SCALE GENOMIC DNA]</scope>
    <source>
        <strain evidence="6">CGMCC 1.15277</strain>
    </source>
</reference>
<keyword evidence="3" id="KW-0804">Transcription</keyword>
<dbReference type="PANTHER" id="PTHR39515">
    <property type="entry name" value="CONSERVED PROTEIN"/>
    <property type="match status" value="1"/>
</dbReference>
<proteinExistence type="predicted"/>
<dbReference type="InterPro" id="IPR000835">
    <property type="entry name" value="HTH_MarR-typ"/>
</dbReference>
<dbReference type="InterPro" id="IPR052526">
    <property type="entry name" value="HTH-type_Bedaq_tolerance"/>
</dbReference>
<evidence type="ECO:0000256" key="2">
    <source>
        <dbReference type="ARBA" id="ARBA00023125"/>
    </source>
</evidence>
<dbReference type="EMBL" id="JBHSUA010000020">
    <property type="protein sequence ID" value="MFC6397508.1"/>
    <property type="molecule type" value="Genomic_DNA"/>
</dbReference>
<dbReference type="SUPFAM" id="SSF46785">
    <property type="entry name" value="Winged helix' DNA-binding domain"/>
    <property type="match status" value="1"/>
</dbReference>
<gene>
    <name evidence="5" type="ORF">ACFP57_11020</name>
</gene>
<dbReference type="SMART" id="SM00347">
    <property type="entry name" value="HTH_MARR"/>
    <property type="match status" value="1"/>
</dbReference>
<keyword evidence="6" id="KW-1185">Reference proteome</keyword>
<sequence length="141" mass="15811">MTDEEFSNLANDLRLACQRIARRVRFEGTGPVAPHQFAVLAKTVQEGRTPTWLAEQERVSTPSMTRTLNGLAELGLVERRPHPSDGRQVLVHATDDGREVVARVMHDRDGWMARHLRGVPADDLEVLRRAADILLEVAARD</sequence>
<dbReference type="PROSITE" id="PS50995">
    <property type="entry name" value="HTH_MARR_2"/>
    <property type="match status" value="1"/>
</dbReference>
<evidence type="ECO:0000313" key="5">
    <source>
        <dbReference type="EMBL" id="MFC6397508.1"/>
    </source>
</evidence>
<feature type="domain" description="HTH marR-type" evidence="4">
    <location>
        <begin position="6"/>
        <end position="136"/>
    </location>
</feature>
<dbReference type="RefSeq" id="WP_343885806.1">
    <property type="nucleotide sequence ID" value="NZ_BAAAKI010000010.1"/>
</dbReference>
<name>A0ABW1X1Y1_9ACTN</name>
<evidence type="ECO:0000256" key="1">
    <source>
        <dbReference type="ARBA" id="ARBA00023015"/>
    </source>
</evidence>
<dbReference type="PROSITE" id="PS01117">
    <property type="entry name" value="HTH_MARR_1"/>
    <property type="match status" value="1"/>
</dbReference>
<dbReference type="Pfam" id="PF12802">
    <property type="entry name" value="MarR_2"/>
    <property type="match status" value="1"/>
</dbReference>
<dbReference type="InterPro" id="IPR036390">
    <property type="entry name" value="WH_DNA-bd_sf"/>
</dbReference>
<evidence type="ECO:0000259" key="4">
    <source>
        <dbReference type="PROSITE" id="PS50995"/>
    </source>
</evidence>
<evidence type="ECO:0000256" key="3">
    <source>
        <dbReference type="ARBA" id="ARBA00023163"/>
    </source>
</evidence>
<organism evidence="5 6">
    <name type="scientific">Luteococcus sanguinis</name>
    <dbReference type="NCBI Taxonomy" id="174038"/>
    <lineage>
        <taxon>Bacteria</taxon>
        <taxon>Bacillati</taxon>
        <taxon>Actinomycetota</taxon>
        <taxon>Actinomycetes</taxon>
        <taxon>Propionibacteriales</taxon>
        <taxon>Propionibacteriaceae</taxon>
        <taxon>Luteococcus</taxon>
    </lineage>
</organism>
<protein>
    <submittedName>
        <fullName evidence="5">MarR family winged helix-turn-helix transcriptional regulator</fullName>
    </submittedName>
</protein>
<dbReference type="Proteomes" id="UP001596266">
    <property type="component" value="Unassembled WGS sequence"/>
</dbReference>
<keyword evidence="1" id="KW-0805">Transcription regulation</keyword>
<dbReference type="PANTHER" id="PTHR39515:SF2">
    <property type="entry name" value="HTH-TYPE TRANSCRIPTIONAL REGULATOR RV0880"/>
    <property type="match status" value="1"/>
</dbReference>
<dbReference type="InterPro" id="IPR023187">
    <property type="entry name" value="Tscrpt_reg_MarR-type_CS"/>
</dbReference>